<proteinExistence type="inferred from homology"/>
<dbReference type="Proteomes" id="UP001501842">
    <property type="component" value="Unassembled WGS sequence"/>
</dbReference>
<evidence type="ECO:0000313" key="4">
    <source>
        <dbReference type="Proteomes" id="UP001501842"/>
    </source>
</evidence>
<dbReference type="Pfam" id="PF00378">
    <property type="entry name" value="ECH_1"/>
    <property type="match status" value="1"/>
</dbReference>
<comment type="similarity">
    <text evidence="1 2">Belongs to the enoyl-CoA hydratase/isomerase family.</text>
</comment>
<dbReference type="RefSeq" id="WP_344454919.1">
    <property type="nucleotide sequence ID" value="NZ_BAAATZ010000029.1"/>
</dbReference>
<accession>A0ABP6H2R7</accession>
<comment type="caution">
    <text evidence="3">The sequence shown here is derived from an EMBL/GenBank/DDBJ whole genome shotgun (WGS) entry which is preliminary data.</text>
</comment>
<dbReference type="InterPro" id="IPR018376">
    <property type="entry name" value="Enoyl-CoA_hyd/isom_CS"/>
</dbReference>
<dbReference type="PANTHER" id="PTHR42964">
    <property type="entry name" value="ENOYL-COA HYDRATASE"/>
    <property type="match status" value="1"/>
</dbReference>
<dbReference type="EMBL" id="BAAATZ010000029">
    <property type="protein sequence ID" value="GAA2734714.1"/>
    <property type="molecule type" value="Genomic_DNA"/>
</dbReference>
<dbReference type="Gene3D" id="3.90.226.10">
    <property type="entry name" value="2-enoyl-CoA Hydratase, Chain A, domain 1"/>
    <property type="match status" value="1"/>
</dbReference>
<dbReference type="CDD" id="cd06558">
    <property type="entry name" value="crotonase-like"/>
    <property type="match status" value="1"/>
</dbReference>
<dbReference type="InterPro" id="IPR001753">
    <property type="entry name" value="Enoyl-CoA_hydra/iso"/>
</dbReference>
<keyword evidence="4" id="KW-1185">Reference proteome</keyword>
<organism evidence="3 4">
    <name type="scientific">Actinocorallia aurantiaca</name>
    <dbReference type="NCBI Taxonomy" id="46204"/>
    <lineage>
        <taxon>Bacteria</taxon>
        <taxon>Bacillati</taxon>
        <taxon>Actinomycetota</taxon>
        <taxon>Actinomycetes</taxon>
        <taxon>Streptosporangiales</taxon>
        <taxon>Thermomonosporaceae</taxon>
        <taxon>Actinocorallia</taxon>
    </lineage>
</organism>
<evidence type="ECO:0000256" key="2">
    <source>
        <dbReference type="RuleBase" id="RU003707"/>
    </source>
</evidence>
<reference evidence="4" key="1">
    <citation type="journal article" date="2019" name="Int. J. Syst. Evol. Microbiol.">
        <title>The Global Catalogue of Microorganisms (GCM) 10K type strain sequencing project: providing services to taxonomists for standard genome sequencing and annotation.</title>
        <authorList>
            <consortium name="The Broad Institute Genomics Platform"/>
            <consortium name="The Broad Institute Genome Sequencing Center for Infectious Disease"/>
            <person name="Wu L."/>
            <person name="Ma J."/>
        </authorList>
    </citation>
    <scope>NUCLEOTIDE SEQUENCE [LARGE SCALE GENOMIC DNA]</scope>
    <source>
        <strain evidence="4">JCM 8201</strain>
    </source>
</reference>
<dbReference type="SUPFAM" id="SSF52096">
    <property type="entry name" value="ClpP/crotonase"/>
    <property type="match status" value="1"/>
</dbReference>
<dbReference type="InterPro" id="IPR029045">
    <property type="entry name" value="ClpP/crotonase-like_dom_sf"/>
</dbReference>
<dbReference type="PANTHER" id="PTHR42964:SF1">
    <property type="entry name" value="POLYKETIDE BIOSYNTHESIS ENOYL-COA HYDRATASE PKSH-RELATED"/>
    <property type="match status" value="1"/>
</dbReference>
<gene>
    <name evidence="3" type="ORF">GCM10010439_57720</name>
</gene>
<dbReference type="InterPro" id="IPR051683">
    <property type="entry name" value="Enoyl-CoA_Hydratase/Isomerase"/>
</dbReference>
<sequence>MSETLLVERHGPVGWLIFNRPRVGNAMDAAMMAALPEAWRELDADPDVRAIVVTGEGRAFQTGLDVVQLNRDPAALREMSRRTKRAALQLTAWHLGVAKPVVTAVNGVCAGGGLHFVVDSDIVIASEQASFLDPHVSVGQVSAFETIGLARRAAFGPVARMALMGAHERVTAADARRLGWVSEVVAPDELRPAAQRLAEQIAKNDPEALAATKRALWRALELGLTEARGARP</sequence>
<evidence type="ECO:0000256" key="1">
    <source>
        <dbReference type="ARBA" id="ARBA00005254"/>
    </source>
</evidence>
<protein>
    <submittedName>
        <fullName evidence="3">Enoyl-CoA hydratase/isomerase family protein</fullName>
    </submittedName>
</protein>
<name>A0ABP6H2R7_9ACTN</name>
<dbReference type="PROSITE" id="PS00166">
    <property type="entry name" value="ENOYL_COA_HYDRATASE"/>
    <property type="match status" value="1"/>
</dbReference>
<evidence type="ECO:0000313" key="3">
    <source>
        <dbReference type="EMBL" id="GAA2734714.1"/>
    </source>
</evidence>